<evidence type="ECO:0000256" key="3">
    <source>
        <dbReference type="ARBA" id="ARBA00022692"/>
    </source>
</evidence>
<evidence type="ECO:0000313" key="8">
    <source>
        <dbReference type="EMBL" id="MBT1689876.1"/>
    </source>
</evidence>
<reference evidence="8 9" key="1">
    <citation type="submission" date="2021-05" db="EMBL/GenBank/DDBJ databases">
        <title>A Polyphasic approach of four new species of the genus Ohtaekwangia: Ohtaekwangia histidinii sp. nov., Ohtaekwangia cretensis sp. nov., Ohtaekwangia indiensis sp. nov., Ohtaekwangia reichenbachii sp. nov. from diverse environment.</title>
        <authorList>
            <person name="Octaviana S."/>
        </authorList>
    </citation>
    <scope>NUCLEOTIDE SEQUENCE [LARGE SCALE GENOMIC DNA]</scope>
    <source>
        <strain evidence="8 9">PWU37</strain>
    </source>
</reference>
<keyword evidence="4" id="KW-1133">Transmembrane helix</keyword>
<dbReference type="SUPFAM" id="SSF52540">
    <property type="entry name" value="P-loop containing nucleoside triphosphate hydrolases"/>
    <property type="match status" value="1"/>
</dbReference>
<organism evidence="8 9">
    <name type="scientific">Dawidia soli</name>
    <dbReference type="NCBI Taxonomy" id="2782352"/>
    <lineage>
        <taxon>Bacteria</taxon>
        <taxon>Pseudomonadati</taxon>
        <taxon>Bacteroidota</taxon>
        <taxon>Cytophagia</taxon>
        <taxon>Cytophagales</taxon>
        <taxon>Chryseotaleaceae</taxon>
        <taxon>Dawidia</taxon>
    </lineage>
</organism>
<dbReference type="RefSeq" id="WP_254093098.1">
    <property type="nucleotide sequence ID" value="NZ_JAHESC010000050.1"/>
</dbReference>
<dbReference type="EMBL" id="JAHESC010000050">
    <property type="protein sequence ID" value="MBT1689876.1"/>
    <property type="molecule type" value="Genomic_DNA"/>
</dbReference>
<dbReference type="PANTHER" id="PTHR37937:SF1">
    <property type="entry name" value="CONJUGATIVE TRANSFER: DNA TRANSPORT"/>
    <property type="match status" value="1"/>
</dbReference>
<feature type="region of interest" description="Disordered" evidence="6">
    <location>
        <begin position="430"/>
        <end position="449"/>
    </location>
</feature>
<sequence>MNIHPFSLEQPLLGFQSEPGETEYWTIANAVENVLILGATGSGKSSGSFETLVCKYLSAGFGGLILSAKSERKMWERYCSLTGRSHHLVVIEPFGDHAFDFINYESLHKPAGLSITDNILHVIRTVINASNEKDAGSSRDPFWDDARDTLIGNLLQLCQIAYGSITIQHLYDIVQSIPKDIGSRDEESPFSKALSIAKNKINQQIDEWEERIGPSVVQEYIDGNRFEVEAEKAIRDMRPLKMVDEFFTRQFIPLADKTRSTVEFTCITFLGRLMQEPIYSLFCGGRITVTPEDCTKGKILLVDLPIKTFDKAGRDAQTLVKFCFQRAFERRPVYNDTPPLFIFADESHNFITEYDPLFLSTSRSAKISSVYVTQNLASYYANMGGIKATAKVNSFLSNFNTKFFHANSDAETNRYASELIGEAYDEKPTHSFSVGRDSSQSRSTTPELKRVFRPEGFMRLMNGGADNNFVIEAILHRLGKPFTSGRNAIKVLFRQTPNEASVQGFPEQNKSSCSSPKPTENKH</sequence>
<evidence type="ECO:0000256" key="1">
    <source>
        <dbReference type="ARBA" id="ARBA00004651"/>
    </source>
</evidence>
<evidence type="ECO:0000256" key="6">
    <source>
        <dbReference type="SAM" id="MobiDB-lite"/>
    </source>
</evidence>
<keyword evidence="5" id="KW-0472">Membrane</keyword>
<dbReference type="Pfam" id="PF12696">
    <property type="entry name" value="TraG-D_C"/>
    <property type="match status" value="1"/>
</dbReference>
<dbReference type="Gene3D" id="3.40.50.300">
    <property type="entry name" value="P-loop containing nucleotide triphosphate hydrolases"/>
    <property type="match status" value="1"/>
</dbReference>
<keyword evidence="3" id="KW-0812">Transmembrane</keyword>
<name>A0AAP2DEX2_9BACT</name>
<feature type="compositionally biased region" description="Polar residues" evidence="6">
    <location>
        <begin position="430"/>
        <end position="446"/>
    </location>
</feature>
<evidence type="ECO:0000313" key="9">
    <source>
        <dbReference type="Proteomes" id="UP001319180"/>
    </source>
</evidence>
<comment type="subcellular location">
    <subcellularLocation>
        <location evidence="1">Cell membrane</location>
        <topology evidence="1">Multi-pass membrane protein</topology>
    </subcellularLocation>
</comment>
<evidence type="ECO:0000256" key="5">
    <source>
        <dbReference type="ARBA" id="ARBA00023136"/>
    </source>
</evidence>
<protein>
    <submittedName>
        <fullName evidence="8">TraM recognition domain-containing protein</fullName>
    </submittedName>
</protein>
<proteinExistence type="predicted"/>
<evidence type="ECO:0000256" key="2">
    <source>
        <dbReference type="ARBA" id="ARBA00022475"/>
    </source>
</evidence>
<feature type="domain" description="TraD/TraG TraM recognition site" evidence="7">
    <location>
        <begin position="339"/>
        <end position="461"/>
    </location>
</feature>
<gene>
    <name evidence="8" type="ORF">KK078_25160</name>
</gene>
<dbReference type="InterPro" id="IPR027417">
    <property type="entry name" value="P-loop_NTPase"/>
</dbReference>
<keyword evidence="2" id="KW-1003">Cell membrane</keyword>
<feature type="region of interest" description="Disordered" evidence="6">
    <location>
        <begin position="499"/>
        <end position="523"/>
    </location>
</feature>
<dbReference type="InterPro" id="IPR051539">
    <property type="entry name" value="T4SS-coupling_protein"/>
</dbReference>
<accession>A0AAP2DEX2</accession>
<dbReference type="AlphaFoldDB" id="A0AAP2DEX2"/>
<evidence type="ECO:0000256" key="4">
    <source>
        <dbReference type="ARBA" id="ARBA00022989"/>
    </source>
</evidence>
<dbReference type="PANTHER" id="PTHR37937">
    <property type="entry name" value="CONJUGATIVE TRANSFER: DNA TRANSPORT"/>
    <property type="match status" value="1"/>
</dbReference>
<comment type="caution">
    <text evidence="8">The sequence shown here is derived from an EMBL/GenBank/DDBJ whole genome shotgun (WGS) entry which is preliminary data.</text>
</comment>
<dbReference type="Proteomes" id="UP001319180">
    <property type="component" value="Unassembled WGS sequence"/>
</dbReference>
<dbReference type="InterPro" id="IPR032689">
    <property type="entry name" value="TraG-D_C"/>
</dbReference>
<dbReference type="GO" id="GO:0005886">
    <property type="term" value="C:plasma membrane"/>
    <property type="evidence" value="ECO:0007669"/>
    <property type="project" value="UniProtKB-SubCell"/>
</dbReference>
<evidence type="ECO:0000259" key="7">
    <source>
        <dbReference type="Pfam" id="PF12696"/>
    </source>
</evidence>
<keyword evidence="9" id="KW-1185">Reference proteome</keyword>